<organism evidence="11 12">
    <name type="scientific">Candidatus Nitrohelix vancouverensis</name>
    <dbReference type="NCBI Taxonomy" id="2705534"/>
    <lineage>
        <taxon>Bacteria</taxon>
        <taxon>Pseudomonadati</taxon>
        <taxon>Nitrospinota/Tectimicrobiota group</taxon>
        <taxon>Nitrospinota</taxon>
        <taxon>Nitrospinia</taxon>
        <taxon>Nitrospinales</taxon>
        <taxon>Nitrospinaceae</taxon>
        <taxon>Candidatus Nitrohelix</taxon>
    </lineage>
</organism>
<dbReference type="Proteomes" id="UP000594464">
    <property type="component" value="Chromosome"/>
</dbReference>
<comment type="subcellular location">
    <subcellularLocation>
        <location evidence="2">Cell envelope</location>
    </subcellularLocation>
</comment>
<dbReference type="InterPro" id="IPR045834">
    <property type="entry name" value="Csd3_N2"/>
</dbReference>
<reference evidence="12" key="1">
    <citation type="submission" date="2020-02" db="EMBL/GenBank/DDBJ databases">
        <title>Genomic and physiological characterization of two novel Nitrospinaceae genera.</title>
        <authorList>
            <person name="Mueller A.J."/>
            <person name="Jung M.-Y."/>
            <person name="Strachan C.R."/>
            <person name="Herbold C.W."/>
            <person name="Kirkegaard R.H."/>
            <person name="Daims H."/>
        </authorList>
    </citation>
    <scope>NUCLEOTIDE SEQUENCE [LARGE SCALE GENOMIC DNA]</scope>
</reference>
<evidence type="ECO:0000313" key="12">
    <source>
        <dbReference type="Proteomes" id="UP000594464"/>
    </source>
</evidence>
<dbReference type="Pfam" id="PF01551">
    <property type="entry name" value="Peptidase_M23"/>
    <property type="match status" value="1"/>
</dbReference>
<dbReference type="SUPFAM" id="SSF51261">
    <property type="entry name" value="Duplicated hybrid motif"/>
    <property type="match status" value="1"/>
</dbReference>
<keyword evidence="8" id="KW-0812">Transmembrane</keyword>
<dbReference type="InterPro" id="IPR011055">
    <property type="entry name" value="Dup_hybrid_motif"/>
</dbReference>
<keyword evidence="8" id="KW-1133">Transmembrane helix</keyword>
<dbReference type="Gene3D" id="2.70.70.10">
    <property type="entry name" value="Glucose Permease (Domain IIA)"/>
    <property type="match status" value="1"/>
</dbReference>
<dbReference type="InterPro" id="IPR016047">
    <property type="entry name" value="M23ase_b-sheet_dom"/>
</dbReference>
<evidence type="ECO:0000256" key="7">
    <source>
        <dbReference type="ARBA" id="ARBA00023049"/>
    </source>
</evidence>
<dbReference type="AlphaFoldDB" id="A0A7T0C0N1"/>
<keyword evidence="4" id="KW-0479">Metal-binding</keyword>
<dbReference type="PANTHER" id="PTHR21666:SF288">
    <property type="entry name" value="CELL DIVISION PROTEIN YTFB"/>
    <property type="match status" value="1"/>
</dbReference>
<dbReference type="KEGG" id="nva:G3M78_02795"/>
<evidence type="ECO:0000256" key="3">
    <source>
        <dbReference type="ARBA" id="ARBA00022670"/>
    </source>
</evidence>
<evidence type="ECO:0000256" key="2">
    <source>
        <dbReference type="ARBA" id="ARBA00004196"/>
    </source>
</evidence>
<evidence type="ECO:0000259" key="10">
    <source>
        <dbReference type="Pfam" id="PF19425"/>
    </source>
</evidence>
<dbReference type="GO" id="GO:0046872">
    <property type="term" value="F:metal ion binding"/>
    <property type="evidence" value="ECO:0007669"/>
    <property type="project" value="UniProtKB-KW"/>
</dbReference>
<protein>
    <submittedName>
        <fullName evidence="11">M23 family metallopeptidase</fullName>
    </submittedName>
</protein>
<dbReference type="GO" id="GO:0030313">
    <property type="term" value="C:cell envelope"/>
    <property type="evidence" value="ECO:0007669"/>
    <property type="project" value="UniProtKB-SubCell"/>
</dbReference>
<dbReference type="EMBL" id="CP048620">
    <property type="protein sequence ID" value="QPJ64379.1"/>
    <property type="molecule type" value="Genomic_DNA"/>
</dbReference>
<evidence type="ECO:0000256" key="5">
    <source>
        <dbReference type="ARBA" id="ARBA00022801"/>
    </source>
</evidence>
<dbReference type="GO" id="GO:0006508">
    <property type="term" value="P:proteolysis"/>
    <property type="evidence" value="ECO:0007669"/>
    <property type="project" value="UniProtKB-KW"/>
</dbReference>
<evidence type="ECO:0000313" key="11">
    <source>
        <dbReference type="EMBL" id="QPJ64379.1"/>
    </source>
</evidence>
<feature type="domain" description="Csd3-like second N-terminal" evidence="10">
    <location>
        <begin position="185"/>
        <end position="304"/>
    </location>
</feature>
<keyword evidence="3" id="KW-0645">Protease</keyword>
<accession>A0A7T0C0N1</accession>
<evidence type="ECO:0000256" key="1">
    <source>
        <dbReference type="ARBA" id="ARBA00001947"/>
    </source>
</evidence>
<dbReference type="PANTHER" id="PTHR21666">
    <property type="entry name" value="PEPTIDASE-RELATED"/>
    <property type="match status" value="1"/>
</dbReference>
<dbReference type="Gene3D" id="3.10.450.350">
    <property type="match status" value="2"/>
</dbReference>
<sequence length="452" mass="50316">MSYSEEKGDVNSPSNSAKRFLWSRQFWGAGIVLSSVLAIGAWTHFPAETPPRSVKIIQPVKLDTTPLPALTVPEPEIEAVVEAEVEAPPSNLHFKGTVARNESLTQLLGRKGVSLETSLKLARQTRSVYNWNRLRSGKSYSIEMTNDKELVSFVYQVDNNLKLSVERDGEEFNARFIETQYDIQLEVLEGRIQDNLISAVLDAGGNYQTALDLEEIFAWQINFFKDLRKGDSFKIIVEKKMRDNQAAGFGRIRAATFFNKGESMAAVYFEPDGGIGGYYAPDSRPLKKQFLKSPLKYTRITSGFTGKRFHPIYKKHLPHRAVDYAAPRGTPIYAISDGEVMSVSRNSRSGKHIKLKHRNGFVSSYSHLSRYQTGLSVGKKVQQGQVIGYVGSTGAATGPHLCFHLRKNGKSINPLTFQSPGGPPLDEENMTAFQLTARQGMLVLGYPEPTTT</sequence>
<comment type="cofactor">
    <cofactor evidence="1">
        <name>Zn(2+)</name>
        <dbReference type="ChEBI" id="CHEBI:29105"/>
    </cofactor>
</comment>
<feature type="domain" description="M23ase beta-sheet core" evidence="9">
    <location>
        <begin position="318"/>
        <end position="414"/>
    </location>
</feature>
<dbReference type="Pfam" id="PF19425">
    <property type="entry name" value="Csd3_N2"/>
    <property type="match status" value="1"/>
</dbReference>
<name>A0A7T0C0N1_9BACT</name>
<keyword evidence="5" id="KW-0378">Hydrolase</keyword>
<keyword evidence="7" id="KW-0482">Metalloprotease</keyword>
<feature type="transmembrane region" description="Helical" evidence="8">
    <location>
        <begin position="26"/>
        <end position="45"/>
    </location>
</feature>
<dbReference type="InterPro" id="IPR050570">
    <property type="entry name" value="Cell_wall_metabolism_enzyme"/>
</dbReference>
<evidence type="ECO:0000259" key="9">
    <source>
        <dbReference type="Pfam" id="PF01551"/>
    </source>
</evidence>
<keyword evidence="6" id="KW-0862">Zinc</keyword>
<evidence type="ECO:0000256" key="6">
    <source>
        <dbReference type="ARBA" id="ARBA00022833"/>
    </source>
</evidence>
<dbReference type="GO" id="GO:0004222">
    <property type="term" value="F:metalloendopeptidase activity"/>
    <property type="evidence" value="ECO:0007669"/>
    <property type="project" value="TreeGrafter"/>
</dbReference>
<evidence type="ECO:0000256" key="4">
    <source>
        <dbReference type="ARBA" id="ARBA00022723"/>
    </source>
</evidence>
<proteinExistence type="predicted"/>
<keyword evidence="8" id="KW-0472">Membrane</keyword>
<evidence type="ECO:0000256" key="8">
    <source>
        <dbReference type="SAM" id="Phobius"/>
    </source>
</evidence>
<dbReference type="CDD" id="cd12797">
    <property type="entry name" value="M23_peptidase"/>
    <property type="match status" value="1"/>
</dbReference>
<gene>
    <name evidence="11" type="ORF">G3M78_02795</name>
</gene>